<keyword evidence="1" id="KW-0732">Signal</keyword>
<reference evidence="2 3" key="1">
    <citation type="submission" date="2018-11" db="EMBL/GenBank/DDBJ databases">
        <title>Rufibacter latericius sp. nov., isolated from water in Baiyang Lake.</title>
        <authorList>
            <person name="Yang Y."/>
        </authorList>
    </citation>
    <scope>NUCLEOTIDE SEQUENCE [LARGE SCALE GENOMIC DNA]</scope>
    <source>
        <strain evidence="2 3">MCC P1</strain>
    </source>
</reference>
<accession>A0A3M9MZ52</accession>
<dbReference type="EMBL" id="RJJE01000007">
    <property type="protein sequence ID" value="RNI30829.1"/>
    <property type="molecule type" value="Genomic_DNA"/>
</dbReference>
<evidence type="ECO:0000256" key="1">
    <source>
        <dbReference type="SAM" id="SignalP"/>
    </source>
</evidence>
<dbReference type="AlphaFoldDB" id="A0A3M9MZ52"/>
<protein>
    <submittedName>
        <fullName evidence="2">Carboxypeptidase-like regulatory domain-containing protein</fullName>
    </submittedName>
</protein>
<proteinExistence type="predicted"/>
<gene>
    <name evidence="2" type="ORF">EFA69_06915</name>
</gene>
<feature type="chain" id="PRO_5018138390" evidence="1">
    <location>
        <begin position="26"/>
        <end position="304"/>
    </location>
</feature>
<dbReference type="SUPFAM" id="SSF49464">
    <property type="entry name" value="Carboxypeptidase regulatory domain-like"/>
    <property type="match status" value="1"/>
</dbReference>
<dbReference type="Gene3D" id="2.60.40.1120">
    <property type="entry name" value="Carboxypeptidase-like, regulatory domain"/>
    <property type="match status" value="1"/>
</dbReference>
<evidence type="ECO:0000313" key="2">
    <source>
        <dbReference type="EMBL" id="RNI30829.1"/>
    </source>
</evidence>
<feature type="signal peptide" evidence="1">
    <location>
        <begin position="1"/>
        <end position="25"/>
    </location>
</feature>
<dbReference type="OrthoDB" id="848221at2"/>
<dbReference type="Proteomes" id="UP000271010">
    <property type="component" value="Unassembled WGS sequence"/>
</dbReference>
<dbReference type="InterPro" id="IPR008969">
    <property type="entry name" value="CarboxyPept-like_regulatory"/>
</dbReference>
<evidence type="ECO:0000313" key="3">
    <source>
        <dbReference type="Proteomes" id="UP000271010"/>
    </source>
</evidence>
<sequence length="304" mass="33400">MIYLLNAFASVVLLAMVCAPFTGQAASRYQHPEKELLSGKVIAGGGSGQAIAYASIGILEEAVGTVSDEAGRFSLSVTAAQRTKKLRISAIGYEAQELNIEELLVSQTAQNALTITLTPAPVQLAEVKVGTRKWKNKTLGGHAGPITFFHHNFGVFQRPIEENLGRELGILINNGPKPSFLSKLNFCLTSNKYDQVKLRVKIYMLKDGKPAQNITPTNILYTVKNQKKGWLQVDLEPYGMYVDQDFAIALEWIDCAPRTQNNSLTIAASMPGFHTSFYKDASQAKWDKWSAVGMGMNVEVQQEN</sequence>
<keyword evidence="2" id="KW-0121">Carboxypeptidase</keyword>
<name>A0A3M9MZ52_9BACT</name>
<dbReference type="Pfam" id="PF13715">
    <property type="entry name" value="CarbopepD_reg_2"/>
    <property type="match status" value="1"/>
</dbReference>
<keyword evidence="3" id="KW-1185">Reference proteome</keyword>
<organism evidence="2 3">
    <name type="scientific">Rufibacter immobilis</name>
    <dbReference type="NCBI Taxonomy" id="1348778"/>
    <lineage>
        <taxon>Bacteria</taxon>
        <taxon>Pseudomonadati</taxon>
        <taxon>Bacteroidota</taxon>
        <taxon>Cytophagia</taxon>
        <taxon>Cytophagales</taxon>
        <taxon>Hymenobacteraceae</taxon>
        <taxon>Rufibacter</taxon>
    </lineage>
</organism>
<dbReference type="GO" id="GO:0004180">
    <property type="term" value="F:carboxypeptidase activity"/>
    <property type="evidence" value="ECO:0007669"/>
    <property type="project" value="UniProtKB-KW"/>
</dbReference>
<keyword evidence="2" id="KW-0645">Protease</keyword>
<comment type="caution">
    <text evidence="2">The sequence shown here is derived from an EMBL/GenBank/DDBJ whole genome shotgun (WGS) entry which is preliminary data.</text>
</comment>
<dbReference type="RefSeq" id="WP_123132372.1">
    <property type="nucleotide sequence ID" value="NZ_RJJE01000007.1"/>
</dbReference>
<keyword evidence="2" id="KW-0378">Hydrolase</keyword>